<comment type="caution">
    <text evidence="2">The sequence shown here is derived from an EMBL/GenBank/DDBJ whole genome shotgun (WGS) entry which is preliminary data.</text>
</comment>
<dbReference type="EMBL" id="BONW01000054">
    <property type="protein sequence ID" value="GIG93228.1"/>
    <property type="molecule type" value="Genomic_DNA"/>
</dbReference>
<protein>
    <recommendedName>
        <fullName evidence="4">DUF4407 domain-containing protein</fullName>
    </recommendedName>
</protein>
<evidence type="ECO:0000256" key="1">
    <source>
        <dbReference type="SAM" id="Phobius"/>
    </source>
</evidence>
<feature type="transmembrane region" description="Helical" evidence="1">
    <location>
        <begin position="41"/>
        <end position="63"/>
    </location>
</feature>
<dbReference type="RefSeq" id="WP_203871520.1">
    <property type="nucleotide sequence ID" value="NZ_BONW01000054.1"/>
</dbReference>
<evidence type="ECO:0000313" key="2">
    <source>
        <dbReference type="EMBL" id="GIG93228.1"/>
    </source>
</evidence>
<dbReference type="Pfam" id="PF14362">
    <property type="entry name" value="DUF4407"/>
    <property type="match status" value="1"/>
</dbReference>
<gene>
    <name evidence="2" type="ORF">Pen02_81640</name>
</gene>
<dbReference type="InterPro" id="IPR025519">
    <property type="entry name" value="DUF4407"/>
</dbReference>
<sequence>MLNNVPNERPRYTALGGLVLGSSLLAVVSMFAAMRWATDSWIVALVVALIWGAMILTIDRWLVTSVSGATSLVARLSSYLPRILMAALLGAVIAEPLVLAIFEREIAQEVSLDRMQSLQEYESKLRLCNPVAGTAEAAKPPDPTACQDYLLVVPDPGAALVALTGYQAQADALQKSVDAGAEELDQLEARARRACNGSGGAALTGEAGEGLNCRHLHADADRLRAEQTSETARLSDLRRLIQDRQTSLSQVQESAAEARNAAIERLVQSQEAALGPAGLIDRLSALQRLGSDSGNVAAATWLLRLLITLINVLPAFARLVMGTTAYDRIVAYHSEIAVRTQFAVAENRRDLILADEELARERKELELAVLREQIELEASIDRLLVDSRRANLISRRATELRGASGSISAADLPEKRDHPSIES</sequence>
<feature type="transmembrane region" description="Helical" evidence="1">
    <location>
        <begin position="12"/>
        <end position="34"/>
    </location>
</feature>
<keyword evidence="3" id="KW-1185">Reference proteome</keyword>
<keyword evidence="1" id="KW-0472">Membrane</keyword>
<evidence type="ECO:0000313" key="3">
    <source>
        <dbReference type="Proteomes" id="UP000646749"/>
    </source>
</evidence>
<name>A0ABQ4EET4_9ACTN</name>
<keyword evidence="1" id="KW-1133">Transmembrane helix</keyword>
<reference evidence="2 3" key="1">
    <citation type="submission" date="2021-01" db="EMBL/GenBank/DDBJ databases">
        <title>Whole genome shotgun sequence of Plantactinospora endophytica NBRC 110450.</title>
        <authorList>
            <person name="Komaki H."/>
            <person name="Tamura T."/>
        </authorList>
    </citation>
    <scope>NUCLEOTIDE SEQUENCE [LARGE SCALE GENOMIC DNA]</scope>
    <source>
        <strain evidence="2 3">NBRC 110450</strain>
    </source>
</reference>
<keyword evidence="1" id="KW-0812">Transmembrane</keyword>
<evidence type="ECO:0008006" key="4">
    <source>
        <dbReference type="Google" id="ProtNLM"/>
    </source>
</evidence>
<feature type="transmembrane region" description="Helical" evidence="1">
    <location>
        <begin position="83"/>
        <end position="102"/>
    </location>
</feature>
<organism evidence="2 3">
    <name type="scientific">Plantactinospora endophytica</name>
    <dbReference type="NCBI Taxonomy" id="673535"/>
    <lineage>
        <taxon>Bacteria</taxon>
        <taxon>Bacillati</taxon>
        <taxon>Actinomycetota</taxon>
        <taxon>Actinomycetes</taxon>
        <taxon>Micromonosporales</taxon>
        <taxon>Micromonosporaceae</taxon>
        <taxon>Plantactinospora</taxon>
    </lineage>
</organism>
<proteinExistence type="predicted"/>
<dbReference type="Proteomes" id="UP000646749">
    <property type="component" value="Unassembled WGS sequence"/>
</dbReference>
<accession>A0ABQ4EET4</accession>